<organism evidence="1">
    <name type="scientific">marine sediment metagenome</name>
    <dbReference type="NCBI Taxonomy" id="412755"/>
    <lineage>
        <taxon>unclassified sequences</taxon>
        <taxon>metagenomes</taxon>
        <taxon>ecological metagenomes</taxon>
    </lineage>
</organism>
<protein>
    <submittedName>
        <fullName evidence="1">Uncharacterized protein</fullName>
    </submittedName>
</protein>
<proteinExistence type="predicted"/>
<accession>A0A0F9K4C3</accession>
<comment type="caution">
    <text evidence="1">The sequence shown here is derived from an EMBL/GenBank/DDBJ whole genome shotgun (WGS) entry which is preliminary data.</text>
</comment>
<sequence length="56" mass="6263">MECFEGSDFCRYKEVVVPALEAKISSMVDLLNLIRDNLDPDNSLCDAIEDVIGERA</sequence>
<reference evidence="1" key="1">
    <citation type="journal article" date="2015" name="Nature">
        <title>Complex archaea that bridge the gap between prokaryotes and eukaryotes.</title>
        <authorList>
            <person name="Spang A."/>
            <person name="Saw J.H."/>
            <person name="Jorgensen S.L."/>
            <person name="Zaremba-Niedzwiedzka K."/>
            <person name="Martijn J."/>
            <person name="Lind A.E."/>
            <person name="van Eijk R."/>
            <person name="Schleper C."/>
            <person name="Guy L."/>
            <person name="Ettema T.J."/>
        </authorList>
    </citation>
    <scope>NUCLEOTIDE SEQUENCE</scope>
</reference>
<dbReference type="EMBL" id="LAZR01014565">
    <property type="protein sequence ID" value="KKM16928.1"/>
    <property type="molecule type" value="Genomic_DNA"/>
</dbReference>
<gene>
    <name evidence="1" type="ORF">LCGC14_1680920</name>
</gene>
<evidence type="ECO:0000313" key="1">
    <source>
        <dbReference type="EMBL" id="KKM16928.1"/>
    </source>
</evidence>
<name>A0A0F9K4C3_9ZZZZ</name>
<dbReference type="AlphaFoldDB" id="A0A0F9K4C3"/>